<dbReference type="AlphaFoldDB" id="A0A6J7C554"/>
<sequence>MPLPKTSPLMSPTPTTVKSCDVVSWPSSRKWRFTDSHAPRAVMPIALWSYPTDPPEAKASPSQKPQDKAISLAISLKVAVPLSAATTR</sequence>
<proteinExistence type="predicted"/>
<reference evidence="1" key="1">
    <citation type="submission" date="2020-05" db="EMBL/GenBank/DDBJ databases">
        <authorList>
            <person name="Chiriac C."/>
            <person name="Salcher M."/>
            <person name="Ghai R."/>
            <person name="Kavagutti S V."/>
        </authorList>
    </citation>
    <scope>NUCLEOTIDE SEQUENCE</scope>
</reference>
<evidence type="ECO:0000313" key="1">
    <source>
        <dbReference type="EMBL" id="CAB4852455.1"/>
    </source>
</evidence>
<dbReference type="EMBL" id="CAFBIZ010000272">
    <property type="protein sequence ID" value="CAB4852455.1"/>
    <property type="molecule type" value="Genomic_DNA"/>
</dbReference>
<name>A0A6J7C554_9ZZZZ</name>
<gene>
    <name evidence="1" type="ORF">UFOPK3268_01668</name>
</gene>
<accession>A0A6J7C554</accession>
<organism evidence="1">
    <name type="scientific">freshwater metagenome</name>
    <dbReference type="NCBI Taxonomy" id="449393"/>
    <lineage>
        <taxon>unclassified sequences</taxon>
        <taxon>metagenomes</taxon>
        <taxon>ecological metagenomes</taxon>
    </lineage>
</organism>
<protein>
    <submittedName>
        <fullName evidence="1">Unannotated protein</fullName>
    </submittedName>
</protein>